<reference evidence="2 3" key="1">
    <citation type="submission" date="2019-07" db="EMBL/GenBank/DDBJ databases">
        <title>De Novo Assembly of kiwifruit Actinidia rufa.</title>
        <authorList>
            <person name="Sugita-Konishi S."/>
            <person name="Sato K."/>
            <person name="Mori E."/>
            <person name="Abe Y."/>
            <person name="Kisaki G."/>
            <person name="Hamano K."/>
            <person name="Suezawa K."/>
            <person name="Otani M."/>
            <person name="Fukuda T."/>
            <person name="Manabe T."/>
            <person name="Gomi K."/>
            <person name="Tabuchi M."/>
            <person name="Akimitsu K."/>
            <person name="Kataoka I."/>
        </authorList>
    </citation>
    <scope>NUCLEOTIDE SEQUENCE [LARGE SCALE GENOMIC DNA]</scope>
    <source>
        <strain evidence="3">cv. Fuchu</strain>
    </source>
</reference>
<protein>
    <submittedName>
        <fullName evidence="2">Uncharacterized protein</fullName>
    </submittedName>
</protein>
<evidence type="ECO:0000256" key="1">
    <source>
        <dbReference type="SAM" id="MobiDB-lite"/>
    </source>
</evidence>
<evidence type="ECO:0000313" key="2">
    <source>
        <dbReference type="EMBL" id="GFY80576.1"/>
    </source>
</evidence>
<dbReference type="AlphaFoldDB" id="A0A7J0E381"/>
<organism evidence="2 3">
    <name type="scientific">Actinidia rufa</name>
    <dbReference type="NCBI Taxonomy" id="165716"/>
    <lineage>
        <taxon>Eukaryota</taxon>
        <taxon>Viridiplantae</taxon>
        <taxon>Streptophyta</taxon>
        <taxon>Embryophyta</taxon>
        <taxon>Tracheophyta</taxon>
        <taxon>Spermatophyta</taxon>
        <taxon>Magnoliopsida</taxon>
        <taxon>eudicotyledons</taxon>
        <taxon>Gunneridae</taxon>
        <taxon>Pentapetalae</taxon>
        <taxon>asterids</taxon>
        <taxon>Ericales</taxon>
        <taxon>Actinidiaceae</taxon>
        <taxon>Actinidia</taxon>
    </lineage>
</organism>
<dbReference type="Proteomes" id="UP000585474">
    <property type="component" value="Unassembled WGS sequence"/>
</dbReference>
<dbReference type="OrthoDB" id="1588403at2759"/>
<comment type="caution">
    <text evidence="2">The sequence shown here is derived from an EMBL/GenBank/DDBJ whole genome shotgun (WGS) entry which is preliminary data.</text>
</comment>
<gene>
    <name evidence="2" type="ORF">Acr_01g0003850</name>
</gene>
<sequence length="338" mass="39050">MTLRYDISECAFVMRNDLLDWWLGLVEVHSLKPMDVVCFYRPVKPLYKNHYLFDFVKRSQQVARIPEFRPENYLFQAKITAERAMFGSLVLPTQAVRTHFHAVGIPAETHAKESTYHLKADDAIRFYRPVQPLNSRHFLIEIQERSAARTDPSQSGSAENDGDGDDSGQGGGKRDGGTRRGGNKRGGGQGGGRKSEWWQHQVKLRNLEAMDVICFYSRPISPSQDYHYQVDFVKRSREMSSTTEFKPENFLFPLKLTEMGIKHLRLIVPTKEMRNHFPVVGIPAETHGMERLYFTYAQNKEVRPGLIRLNRGLKETMEEVEATEEKAVAKWVMQKRRQ</sequence>
<proteinExistence type="predicted"/>
<keyword evidence="3" id="KW-1185">Reference proteome</keyword>
<evidence type="ECO:0000313" key="3">
    <source>
        <dbReference type="Proteomes" id="UP000585474"/>
    </source>
</evidence>
<accession>A0A7J0E381</accession>
<dbReference type="EMBL" id="BJWL01000001">
    <property type="protein sequence ID" value="GFY80576.1"/>
    <property type="molecule type" value="Genomic_DNA"/>
</dbReference>
<name>A0A7J0E381_9ERIC</name>
<feature type="region of interest" description="Disordered" evidence="1">
    <location>
        <begin position="145"/>
        <end position="196"/>
    </location>
</feature>